<organism evidence="1 2">
    <name type="scientific">Kitasatospora paranensis</name>
    <dbReference type="NCBI Taxonomy" id="258053"/>
    <lineage>
        <taxon>Bacteria</taxon>
        <taxon>Bacillati</taxon>
        <taxon>Actinomycetota</taxon>
        <taxon>Actinomycetes</taxon>
        <taxon>Kitasatosporales</taxon>
        <taxon>Streptomycetaceae</taxon>
        <taxon>Kitasatospora</taxon>
    </lineage>
</organism>
<accession>A0ABW2FZN2</accession>
<evidence type="ECO:0000313" key="1">
    <source>
        <dbReference type="EMBL" id="MFC7181617.1"/>
    </source>
</evidence>
<dbReference type="Proteomes" id="UP001596435">
    <property type="component" value="Unassembled WGS sequence"/>
</dbReference>
<reference evidence="2" key="1">
    <citation type="journal article" date="2019" name="Int. J. Syst. Evol. Microbiol.">
        <title>The Global Catalogue of Microorganisms (GCM) 10K type strain sequencing project: providing services to taxonomists for standard genome sequencing and annotation.</title>
        <authorList>
            <consortium name="The Broad Institute Genomics Platform"/>
            <consortium name="The Broad Institute Genome Sequencing Center for Infectious Disease"/>
            <person name="Wu L."/>
            <person name="Ma J."/>
        </authorList>
    </citation>
    <scope>NUCLEOTIDE SEQUENCE [LARGE SCALE GENOMIC DNA]</scope>
    <source>
        <strain evidence="2">CGMCC 1.12859</strain>
    </source>
</reference>
<comment type="caution">
    <text evidence="1">The sequence shown here is derived from an EMBL/GenBank/DDBJ whole genome shotgun (WGS) entry which is preliminary data.</text>
</comment>
<dbReference type="RefSeq" id="WP_345706782.1">
    <property type="nucleotide sequence ID" value="NZ_BAABKV010000001.1"/>
</dbReference>
<sequence length="70" mass="7293">MTSPDIRPLAAVHFREALTAATDRQPAAALAALMHIDAQSWQAIEHRLAVLGTTVLDALATCTANGGTTP</sequence>
<proteinExistence type="predicted"/>
<evidence type="ECO:0000313" key="2">
    <source>
        <dbReference type="Proteomes" id="UP001596435"/>
    </source>
</evidence>
<name>A0ABW2FZN2_9ACTN</name>
<gene>
    <name evidence="1" type="ORF">ACFQMG_18875</name>
</gene>
<protein>
    <submittedName>
        <fullName evidence="1">Uncharacterized protein</fullName>
    </submittedName>
</protein>
<keyword evidence="2" id="KW-1185">Reference proteome</keyword>
<dbReference type="EMBL" id="JBHTAJ010000034">
    <property type="protein sequence ID" value="MFC7181617.1"/>
    <property type="molecule type" value="Genomic_DNA"/>
</dbReference>